<dbReference type="InterPro" id="IPR016477">
    <property type="entry name" value="Fructo-/Ketosamine-3-kinase"/>
</dbReference>
<dbReference type="EMBL" id="SJDL01000012">
    <property type="protein sequence ID" value="TBW56184.1"/>
    <property type="molecule type" value="Genomic_DNA"/>
</dbReference>
<dbReference type="SUPFAM" id="SSF56112">
    <property type="entry name" value="Protein kinase-like (PK-like)"/>
    <property type="match status" value="1"/>
</dbReference>
<comment type="caution">
    <text evidence="3">The sequence shown here is derived from an EMBL/GenBank/DDBJ whole genome shotgun (WGS) entry which is preliminary data.</text>
</comment>
<dbReference type="PANTHER" id="PTHR12149">
    <property type="entry name" value="FRUCTOSAMINE 3 KINASE-RELATED PROTEIN"/>
    <property type="match status" value="1"/>
</dbReference>
<keyword evidence="2" id="KW-0418">Kinase</keyword>
<proteinExistence type="inferred from homology"/>
<dbReference type="RefSeq" id="WP_131481371.1">
    <property type="nucleotide sequence ID" value="NZ_SJDL01000012.1"/>
</dbReference>
<evidence type="ECO:0000313" key="4">
    <source>
        <dbReference type="Proteomes" id="UP000313645"/>
    </source>
</evidence>
<protein>
    <recommendedName>
        <fullName evidence="5">Fructosamine kinase</fullName>
    </recommendedName>
</protein>
<evidence type="ECO:0000313" key="3">
    <source>
        <dbReference type="EMBL" id="TBW56184.1"/>
    </source>
</evidence>
<dbReference type="Gene3D" id="3.90.1200.10">
    <property type="match status" value="1"/>
</dbReference>
<dbReference type="PANTHER" id="PTHR12149:SF8">
    <property type="entry name" value="PROTEIN-RIBULOSAMINE 3-KINASE"/>
    <property type="match status" value="1"/>
</dbReference>
<accession>A0ABY1ZKU9</accession>
<name>A0ABY1ZKU9_9GAMM</name>
<evidence type="ECO:0008006" key="5">
    <source>
        <dbReference type="Google" id="ProtNLM"/>
    </source>
</evidence>
<evidence type="ECO:0000256" key="2">
    <source>
        <dbReference type="PIRNR" id="PIRNR006221"/>
    </source>
</evidence>
<dbReference type="Proteomes" id="UP000313645">
    <property type="component" value="Unassembled WGS sequence"/>
</dbReference>
<dbReference type="Pfam" id="PF03881">
    <property type="entry name" value="Fructosamin_kin"/>
    <property type="match status" value="1"/>
</dbReference>
<dbReference type="Gene3D" id="3.30.200.20">
    <property type="entry name" value="Phosphorylase Kinase, domain 1"/>
    <property type="match status" value="1"/>
</dbReference>
<sequence length="309" mass="32969">MLALASAAFATLSTVIAPISGKERMMSTDSILGSLLVEAGLPPAVERRGLGGGSINDAFRVVLANGDTAFLKVHRAPPAGFFEAEAEGLRAMLATGTIRVPQVLAVSEQGLLLEWVAGAPGPDFGRQLGERLAQMHRATDSAFGFSCDNYCGLTPQPNPRMADGFAFFGEARLLFQARLARDKGRLPAAGVRQVEAIADRLVDWIPEQPPSLIHGDLWSGNIHAGPQGEPVLIDPAAHYGWAEADLAMTTLFGSQSGEFYQAYAANAELAPGWEERVPLYNLYHLLNHLNLFGGGYLASVRSVLARFAG</sequence>
<comment type="similarity">
    <text evidence="1 2">Belongs to the fructosamine kinase family.</text>
</comment>
<evidence type="ECO:0000256" key="1">
    <source>
        <dbReference type="ARBA" id="ARBA00009460"/>
    </source>
</evidence>
<keyword evidence="4" id="KW-1185">Reference proteome</keyword>
<dbReference type="PIRSF" id="PIRSF006221">
    <property type="entry name" value="Ketosamine-3-kinase"/>
    <property type="match status" value="1"/>
</dbReference>
<gene>
    <name evidence="3" type="ORF">EZI54_09555</name>
</gene>
<dbReference type="InterPro" id="IPR011009">
    <property type="entry name" value="Kinase-like_dom_sf"/>
</dbReference>
<reference evidence="3 4" key="1">
    <citation type="submission" date="2019-02" db="EMBL/GenBank/DDBJ databases">
        <title>Marinobacter halodurans sp. nov., a marine bacterium isolated from sea tidal flat.</title>
        <authorList>
            <person name="Yoo Y."/>
            <person name="Lee D.W."/>
            <person name="Kim B.S."/>
            <person name="Kim J.-J."/>
        </authorList>
    </citation>
    <scope>NUCLEOTIDE SEQUENCE [LARGE SCALE GENOMIC DNA]</scope>
    <source>
        <strain evidence="3 4">YJ-S3-2</strain>
    </source>
</reference>
<keyword evidence="2" id="KW-0808">Transferase</keyword>
<organism evidence="3 4">
    <name type="scientific">Marinobacter halodurans</name>
    <dbReference type="NCBI Taxonomy" id="2528979"/>
    <lineage>
        <taxon>Bacteria</taxon>
        <taxon>Pseudomonadati</taxon>
        <taxon>Pseudomonadota</taxon>
        <taxon>Gammaproteobacteria</taxon>
        <taxon>Pseudomonadales</taxon>
        <taxon>Marinobacteraceae</taxon>
        <taxon>Marinobacter</taxon>
    </lineage>
</organism>